<accession>A0A016W9S0</accession>
<dbReference type="Proteomes" id="UP000024635">
    <property type="component" value="Unassembled WGS sequence"/>
</dbReference>
<protein>
    <submittedName>
        <fullName evidence="1">Uncharacterized protein</fullName>
    </submittedName>
</protein>
<keyword evidence="2" id="KW-1185">Reference proteome</keyword>
<evidence type="ECO:0000313" key="2">
    <source>
        <dbReference type="Proteomes" id="UP000024635"/>
    </source>
</evidence>
<dbReference type="EMBL" id="JARK01000586">
    <property type="protein sequence ID" value="EYC35773.1"/>
    <property type="molecule type" value="Genomic_DNA"/>
</dbReference>
<comment type="caution">
    <text evidence="1">The sequence shown here is derived from an EMBL/GenBank/DDBJ whole genome shotgun (WGS) entry which is preliminary data.</text>
</comment>
<proteinExistence type="predicted"/>
<dbReference type="AlphaFoldDB" id="A0A016W9S0"/>
<organism evidence="1 2">
    <name type="scientific">Ancylostoma ceylanicum</name>
    <dbReference type="NCBI Taxonomy" id="53326"/>
    <lineage>
        <taxon>Eukaryota</taxon>
        <taxon>Metazoa</taxon>
        <taxon>Ecdysozoa</taxon>
        <taxon>Nematoda</taxon>
        <taxon>Chromadorea</taxon>
        <taxon>Rhabditida</taxon>
        <taxon>Rhabditina</taxon>
        <taxon>Rhabditomorpha</taxon>
        <taxon>Strongyloidea</taxon>
        <taxon>Ancylostomatidae</taxon>
        <taxon>Ancylostomatinae</taxon>
        <taxon>Ancylostoma</taxon>
    </lineage>
</organism>
<gene>
    <name evidence="1" type="primary">Acey_s0986.g3297</name>
    <name evidence="1" type="ORF">Y032_0986g3297</name>
</gene>
<name>A0A016W9S0_9BILA</name>
<reference evidence="2" key="1">
    <citation type="journal article" date="2015" name="Nat. Genet.">
        <title>The genome and transcriptome of the zoonotic hookworm Ancylostoma ceylanicum identify infection-specific gene families.</title>
        <authorList>
            <person name="Schwarz E.M."/>
            <person name="Hu Y."/>
            <person name="Antoshechkin I."/>
            <person name="Miller M.M."/>
            <person name="Sternberg P.W."/>
            <person name="Aroian R.V."/>
        </authorList>
    </citation>
    <scope>NUCLEOTIDE SEQUENCE</scope>
    <source>
        <strain evidence="2">HY135</strain>
    </source>
</reference>
<sequence>MPTDVFNTLNENMQTFQRSQSTRNFTFLLARVSEEGCLGLITKTSNMYNKKARRLLCRSSLVGVSA</sequence>
<evidence type="ECO:0000313" key="1">
    <source>
        <dbReference type="EMBL" id="EYC35773.1"/>
    </source>
</evidence>